<evidence type="ECO:0000313" key="4">
    <source>
        <dbReference type="Proteomes" id="UP000649259"/>
    </source>
</evidence>
<organism evidence="3 4">
    <name type="scientific">Streptomyces asoensis</name>
    <dbReference type="NCBI Taxonomy" id="249586"/>
    <lineage>
        <taxon>Bacteria</taxon>
        <taxon>Bacillati</taxon>
        <taxon>Actinomycetota</taxon>
        <taxon>Actinomycetes</taxon>
        <taxon>Kitasatosporales</taxon>
        <taxon>Streptomycetaceae</taxon>
        <taxon>Streptomyces</taxon>
    </lineage>
</organism>
<feature type="region of interest" description="Disordered" evidence="1">
    <location>
        <begin position="552"/>
        <end position="584"/>
    </location>
</feature>
<dbReference type="GeneID" id="91475490"/>
<name>A0ABQ3S3V8_9ACTN</name>
<gene>
    <name evidence="3" type="ORF">Saso_43070</name>
</gene>
<feature type="region of interest" description="Disordered" evidence="1">
    <location>
        <begin position="1"/>
        <end position="32"/>
    </location>
</feature>
<accession>A0ABQ3S3V8</accession>
<comment type="caution">
    <text evidence="3">The sequence shown here is derived from an EMBL/GenBank/DDBJ whole genome shotgun (WGS) entry which is preliminary data.</text>
</comment>
<dbReference type="InterPro" id="IPR025295">
    <property type="entry name" value="eCIS_core_dom"/>
</dbReference>
<reference evidence="4" key="1">
    <citation type="submission" date="2023-07" db="EMBL/GenBank/DDBJ databases">
        <title>Whole genome shotgun sequence of Streptomyces cacaoi subsp. asoensis NBRC 13813.</title>
        <authorList>
            <person name="Komaki H."/>
            <person name="Tamura T."/>
        </authorList>
    </citation>
    <scope>NUCLEOTIDE SEQUENCE [LARGE SCALE GENOMIC DNA]</scope>
    <source>
        <strain evidence="4">NBRC 13813</strain>
    </source>
</reference>
<feature type="region of interest" description="Disordered" evidence="1">
    <location>
        <begin position="50"/>
        <end position="81"/>
    </location>
</feature>
<feature type="region of interest" description="Disordered" evidence="1">
    <location>
        <begin position="164"/>
        <end position="251"/>
    </location>
</feature>
<evidence type="ECO:0000313" key="3">
    <source>
        <dbReference type="EMBL" id="GHI62657.1"/>
    </source>
</evidence>
<feature type="compositionally biased region" description="Polar residues" evidence="1">
    <location>
        <begin position="559"/>
        <end position="570"/>
    </location>
</feature>
<feature type="compositionally biased region" description="Basic and acidic residues" evidence="1">
    <location>
        <begin position="50"/>
        <end position="76"/>
    </location>
</feature>
<dbReference type="EMBL" id="BNEB01000003">
    <property type="protein sequence ID" value="GHI62657.1"/>
    <property type="molecule type" value="Genomic_DNA"/>
</dbReference>
<sequence>MRAQDQENDLGGIRRPKAGKGPTRSPLPGPAAGLLALQRSAGNAAVTRAIEEQRHEHGPGCGHADRSVQRDARAADTEQDAVQRRVSLTEVTGSGGSSLDPRIQAKAEQAYGMPLGHVRVHNDATAQRASADFNAHAMTIGHHIVLGSSRVDDETMFHELDHVRQQSQGPVAGTDNGSGVKVSSPGDSFERQSASNGRLVAQGSAPDLSLPGSAGRGAPVQRAAAGTGERQNVQRMPKEATKSKAGRSGKKATVAQAITKALVQNHGWKEYGGQQNKTVHFPVASANAPAHAMSEGLKGAALSAMYHGTDNISTKRSYATERAEQALRWISTVTFAYLNDLRKQPEEVQAGVSGVQQDGPDAGAAMRYQLYISSNKDGANKALSDLYEGKDNAKAFLAAVLEAGEPNLSSRTAREQRHAQKVASRLLADRAGMEAYGTVLQALGGSVNVPAKQEDAANDGLHAERRIVESAPEGSVTAIAGVKRPCMVCYMELFVGDDSKRPGPYWPSKASNIGESDYTVANADMLALRIHTAAEKGGGTHVSLRVDCEGQERVDTGYGSESDTSASDSEQAPALIPAEAMDLS</sequence>
<protein>
    <recommendedName>
        <fullName evidence="2">eCIS core domain-containing protein</fullName>
    </recommendedName>
</protein>
<keyword evidence="4" id="KW-1185">Reference proteome</keyword>
<dbReference type="Proteomes" id="UP000649259">
    <property type="component" value="Unassembled WGS sequence"/>
</dbReference>
<evidence type="ECO:0000256" key="1">
    <source>
        <dbReference type="SAM" id="MobiDB-lite"/>
    </source>
</evidence>
<evidence type="ECO:0000259" key="2">
    <source>
        <dbReference type="Pfam" id="PF13699"/>
    </source>
</evidence>
<dbReference type="RefSeq" id="WP_229901430.1">
    <property type="nucleotide sequence ID" value="NZ_BMSI01000011.1"/>
</dbReference>
<feature type="domain" description="eCIS core" evidence="2">
    <location>
        <begin position="99"/>
        <end position="169"/>
    </location>
</feature>
<dbReference type="Pfam" id="PF13699">
    <property type="entry name" value="eCIS_core"/>
    <property type="match status" value="1"/>
</dbReference>
<proteinExistence type="predicted"/>